<feature type="region of interest" description="Disordered" evidence="3">
    <location>
        <begin position="911"/>
        <end position="995"/>
    </location>
</feature>
<accession>A0ABP9XYN6</accession>
<dbReference type="CDD" id="cd06224">
    <property type="entry name" value="REM"/>
    <property type="match status" value="1"/>
</dbReference>
<feature type="compositionally biased region" description="Acidic residues" evidence="3">
    <location>
        <begin position="751"/>
        <end position="761"/>
    </location>
</feature>
<dbReference type="Pfam" id="PF00617">
    <property type="entry name" value="RasGEF"/>
    <property type="match status" value="1"/>
</dbReference>
<organism evidence="6 7">
    <name type="scientific">Helicostylum pulchrum</name>
    <dbReference type="NCBI Taxonomy" id="562976"/>
    <lineage>
        <taxon>Eukaryota</taxon>
        <taxon>Fungi</taxon>
        <taxon>Fungi incertae sedis</taxon>
        <taxon>Mucoromycota</taxon>
        <taxon>Mucoromycotina</taxon>
        <taxon>Mucoromycetes</taxon>
        <taxon>Mucorales</taxon>
        <taxon>Mucorineae</taxon>
        <taxon>Mucoraceae</taxon>
        <taxon>Helicostylum</taxon>
    </lineage>
</organism>
<feature type="compositionally biased region" description="Basic and acidic residues" evidence="3">
    <location>
        <begin position="1042"/>
        <end position="1053"/>
    </location>
</feature>
<evidence type="ECO:0000259" key="5">
    <source>
        <dbReference type="PROSITE" id="PS50212"/>
    </source>
</evidence>
<dbReference type="InterPro" id="IPR001895">
    <property type="entry name" value="RASGEF_cat_dom"/>
</dbReference>
<name>A0ABP9XYN6_9FUNG</name>
<dbReference type="PROSITE" id="PS50009">
    <property type="entry name" value="RASGEF_CAT"/>
    <property type="match status" value="1"/>
</dbReference>
<feature type="compositionally biased region" description="Polar residues" evidence="3">
    <location>
        <begin position="1089"/>
        <end position="1098"/>
    </location>
</feature>
<feature type="compositionally biased region" description="Basic and acidic residues" evidence="3">
    <location>
        <begin position="865"/>
        <end position="879"/>
    </location>
</feature>
<proteinExistence type="predicted"/>
<feature type="compositionally biased region" description="Polar residues" evidence="3">
    <location>
        <begin position="1261"/>
        <end position="1270"/>
    </location>
</feature>
<gene>
    <name evidence="6" type="ORF">HPULCUR_005287</name>
</gene>
<feature type="compositionally biased region" description="Basic and acidic residues" evidence="3">
    <location>
        <begin position="1074"/>
        <end position="1086"/>
    </location>
</feature>
<feature type="domain" description="Ras-GEF" evidence="4">
    <location>
        <begin position="1338"/>
        <end position="1653"/>
    </location>
</feature>
<feature type="compositionally biased region" description="Gly residues" evidence="3">
    <location>
        <begin position="983"/>
        <end position="992"/>
    </location>
</feature>
<dbReference type="Gene3D" id="1.20.870.10">
    <property type="entry name" value="Son of sevenless (SoS) protein Chain: S domain 1"/>
    <property type="match status" value="1"/>
</dbReference>
<feature type="region of interest" description="Disordered" evidence="3">
    <location>
        <begin position="1038"/>
        <end position="1098"/>
    </location>
</feature>
<evidence type="ECO:0000256" key="2">
    <source>
        <dbReference type="PROSITE-ProRule" id="PRU00168"/>
    </source>
</evidence>
<dbReference type="PROSITE" id="PS50212">
    <property type="entry name" value="RASGEF_NTER"/>
    <property type="match status" value="1"/>
</dbReference>
<feature type="compositionally biased region" description="Polar residues" evidence="3">
    <location>
        <begin position="7"/>
        <end position="23"/>
    </location>
</feature>
<sequence length="1657" mass="185292">MLDRPMSQWSQTMNRIHSPTPDTESVHSSHMETSLSRRTTTRLMPLQDENPNATPRKRNNSLIPIELMINSGEGGRECAALATVFGVPEYVDSKIFWERQQYQHEGLLPKKQVNPLLLRPNNTSTLTATNENKYGYVSVNGTSVMSRPLSSTSGNEDDTIMLPDQSKFVISSYVDSVLDPVGSSELLKPSFPGSNTAPSPTASKSFSLPAIPTVSKFNDILYEDENGFDIMFPANPSSILIHSSTPIIKTESISSVDSSLVLSSHSAKNITVTAVQDEETESINPTSKLVVVIGSPELFDLIISDQDERFIIWGPDPIVLSSSMATTTTPESPSSYATLYNNQQNKRPELKGFSSNATSTLTRSKSIQNTNNTRSSFASVRLSAQLWSESLKLGNKHQSTLNNDRPQMTKHGSLLLRKAFGIKSKHANKRNSVSSDVNTLVASNIPKVIEAATIHKLVEKLTNTLDYTFMTDFFLTYRDFLCSEDLCQLLISRFYWALKDDQESRRIVRIRTFVVLRHWLNNYFVHDFIGNRPLRRILTDFLNKLPRHPLVKESPRDQRIVKILKRVVRRLKKLYYNRSSGASRVKVIAPPPPTAEQEQMGEIVRAKLSQNAIRRKTALGVDMSSHHNGNMAVQDARYAPVVVVGSLNMKGSFIDSGLENNKTSFVQLRRYPSQHSAPAPHEVENSVVTGLEDTQTIRSSVHHRYDKSVHETSDLAAEGGTSNGGANEASSVISVASDDSLESELSAGETIPDESDEEEEDTHSQIQQGSFVEYDEHERHWLQEQQETLNYFKALGNGKTAFDQPESAGLIAEDISVSPTQLTAPALHIRPKIPTEFIHVDKADLTSEYSIPSTPSTPTHATAQMKKENSGPREIRRVPSERWCKTDDYQNKHPLDVEHSKSLPDELLKELSGDEAQHRTPIGLSRKLSKKSIERRKSERSLQDGAWSSLPSSATNSPYLTGAVSDHDIPDVPELPPLTPYMFGGGGGGGTSIKGRSKLLKKKKSLLNKKKSNISHPDESLPVENIAETFASIPYEATKVSKSSDEPKEDGNTENKSVPKRRLSRALSRVFRPNQEEKAAKEDIKVEPMSTTSSDTQVKIESVPAEAEQEKQQGGHLVSLIAQRLRLNSVDDSEPEDACDCAKCSGRDDSPITCRRLSVMLIADDERRNSFELRRKRGASIDMDHHDLINHLGSASKEQKNGKDVKTGPVYLGHLQARSVIGSNILHDDDQHSVHSVHDSDNSDDDNSTVSFVPSERSIRTEAQASSSRARMSFVSDATSPVPRSKMIELGIPPEVPNHLDLEKSLTDHTETPSSVPRPIQVNHGMKPTGRCFIMSYRTSKIASQLCFIERDVLVKVGWEELIHCKWTKMDASGKINPNYGQESNFEGIHVDEEKINYTRQSEMRRTEEQGIEQVILRFNTVCLWVSSEIVRTRNINERVKLIEKFIRLAKKCKMYSNYATLVQILLGLQSPAVARLERTWSKVSAKCQKLLNKLTEFTSPMKNWKNIRDSMTEVAEEYGNSPAEVQVEMPGTTANKQKFKKTTRIKIPFGGCIPFLGIYLSDLVFNSEKPRFLKANLESQRIYSANNTRNMPVCLDQPLVNFRKHRVIATVIKRVLTFQGLSTRYSFDADGILLEKCRNLQVLDPAKIRELSAALE</sequence>
<evidence type="ECO:0008006" key="8">
    <source>
        <dbReference type="Google" id="ProtNLM"/>
    </source>
</evidence>
<dbReference type="InterPro" id="IPR023578">
    <property type="entry name" value="Ras_GEF_dom_sf"/>
</dbReference>
<feature type="region of interest" description="Disordered" evidence="3">
    <location>
        <begin position="849"/>
        <end position="879"/>
    </location>
</feature>
<feature type="domain" description="N-terminal Ras-GEF" evidence="5">
    <location>
        <begin position="445"/>
        <end position="568"/>
    </location>
</feature>
<evidence type="ECO:0000259" key="4">
    <source>
        <dbReference type="PROSITE" id="PS50009"/>
    </source>
</evidence>
<evidence type="ECO:0000313" key="7">
    <source>
        <dbReference type="Proteomes" id="UP001476247"/>
    </source>
</evidence>
<dbReference type="InterPro" id="IPR000651">
    <property type="entry name" value="Ras-like_Gua-exchang_fac_N"/>
</dbReference>
<dbReference type="SMART" id="SM00229">
    <property type="entry name" value="RasGEFN"/>
    <property type="match status" value="1"/>
</dbReference>
<protein>
    <recommendedName>
        <fullName evidence="8">Ras GEF</fullName>
    </recommendedName>
</protein>
<evidence type="ECO:0000313" key="6">
    <source>
        <dbReference type="EMBL" id="GAA5799866.1"/>
    </source>
</evidence>
<feature type="region of interest" description="Disordered" evidence="3">
    <location>
        <begin position="736"/>
        <end position="767"/>
    </location>
</feature>
<comment type="caution">
    <text evidence="6">The sequence shown here is derived from an EMBL/GenBank/DDBJ whole genome shotgun (WGS) entry which is preliminary data.</text>
</comment>
<evidence type="ECO:0000256" key="3">
    <source>
        <dbReference type="SAM" id="MobiDB-lite"/>
    </source>
</evidence>
<dbReference type="Pfam" id="PF00618">
    <property type="entry name" value="RasGEF_N"/>
    <property type="match status" value="1"/>
</dbReference>
<dbReference type="EMBL" id="BAABUJ010000014">
    <property type="protein sequence ID" value="GAA5799866.1"/>
    <property type="molecule type" value="Genomic_DNA"/>
</dbReference>
<dbReference type="PANTHER" id="PTHR23113">
    <property type="entry name" value="GUANINE NUCLEOTIDE EXCHANGE FACTOR"/>
    <property type="match status" value="1"/>
</dbReference>
<feature type="compositionally biased region" description="Basic and acidic residues" evidence="3">
    <location>
        <begin position="931"/>
        <end position="942"/>
    </location>
</feature>
<dbReference type="Proteomes" id="UP001476247">
    <property type="component" value="Unassembled WGS sequence"/>
</dbReference>
<dbReference type="SMART" id="SM00147">
    <property type="entry name" value="RasGEF"/>
    <property type="match status" value="1"/>
</dbReference>
<feature type="compositionally biased region" description="Polar residues" evidence="3">
    <location>
        <begin position="949"/>
        <end position="959"/>
    </location>
</feature>
<dbReference type="InterPro" id="IPR036964">
    <property type="entry name" value="RASGEF_cat_dom_sf"/>
</dbReference>
<keyword evidence="7" id="KW-1185">Reference proteome</keyword>
<dbReference type="SUPFAM" id="SSF48366">
    <property type="entry name" value="Ras GEF"/>
    <property type="match status" value="1"/>
</dbReference>
<keyword evidence="1 2" id="KW-0344">Guanine-nucleotide releasing factor</keyword>
<feature type="region of interest" description="Disordered" evidence="3">
    <location>
        <begin position="672"/>
        <end position="691"/>
    </location>
</feature>
<dbReference type="Gene3D" id="1.10.840.10">
    <property type="entry name" value="Ras guanine-nucleotide exchange factors catalytic domain"/>
    <property type="match status" value="1"/>
</dbReference>
<reference evidence="6 7" key="1">
    <citation type="submission" date="2024-04" db="EMBL/GenBank/DDBJ databases">
        <title>genome sequences of Mucor flavus KT1a and Helicostylum pulchrum KT1b strains isolation_sourced from the surface of a dry-aged beef.</title>
        <authorList>
            <person name="Toyotome T."/>
            <person name="Hosono M."/>
            <person name="Torimaru M."/>
            <person name="Fukuda K."/>
            <person name="Mikami N."/>
        </authorList>
    </citation>
    <scope>NUCLEOTIDE SEQUENCE [LARGE SCALE GENOMIC DNA]</scope>
    <source>
        <strain evidence="6 7">KT1b</strain>
    </source>
</reference>
<dbReference type="PANTHER" id="PTHR23113:SF368">
    <property type="entry name" value="CELL DIVISION CONTROL PROTEIN 25"/>
    <property type="match status" value="1"/>
</dbReference>
<feature type="compositionally biased region" description="Basic and acidic residues" evidence="3">
    <location>
        <begin position="1232"/>
        <end position="1241"/>
    </location>
</feature>
<dbReference type="InterPro" id="IPR008937">
    <property type="entry name" value="Ras-like_GEF"/>
</dbReference>
<evidence type="ECO:0000256" key="1">
    <source>
        <dbReference type="ARBA" id="ARBA00022658"/>
    </source>
</evidence>
<feature type="region of interest" description="Disordered" evidence="3">
    <location>
        <begin position="1232"/>
        <end position="1278"/>
    </location>
</feature>
<feature type="compositionally biased region" description="Low complexity" evidence="3">
    <location>
        <begin position="850"/>
        <end position="859"/>
    </location>
</feature>
<feature type="region of interest" description="Disordered" evidence="3">
    <location>
        <begin position="1"/>
        <end position="41"/>
    </location>
</feature>